<evidence type="ECO:0000256" key="1">
    <source>
        <dbReference type="SAM" id="Coils"/>
    </source>
</evidence>
<gene>
    <name evidence="2" type="ordered locus">Clos_0119</name>
</gene>
<dbReference type="STRING" id="350688.Clos_0119"/>
<feature type="coiled-coil region" evidence="1">
    <location>
        <begin position="22"/>
        <end position="49"/>
    </location>
</feature>
<organism evidence="2 3">
    <name type="scientific">Alkaliphilus oremlandii (strain OhILAs)</name>
    <name type="common">Clostridium oremlandii (strain OhILAs)</name>
    <dbReference type="NCBI Taxonomy" id="350688"/>
    <lineage>
        <taxon>Bacteria</taxon>
        <taxon>Bacillati</taxon>
        <taxon>Bacillota</taxon>
        <taxon>Clostridia</taxon>
        <taxon>Peptostreptococcales</taxon>
        <taxon>Natronincolaceae</taxon>
        <taxon>Alkaliphilus</taxon>
    </lineage>
</organism>
<dbReference type="HOGENOM" id="CLU_1033041_0_0_9"/>
<proteinExistence type="predicted"/>
<dbReference type="Proteomes" id="UP000000269">
    <property type="component" value="Chromosome"/>
</dbReference>
<keyword evidence="3" id="KW-1185">Reference proteome</keyword>
<evidence type="ECO:0000313" key="2">
    <source>
        <dbReference type="EMBL" id="ABW17686.1"/>
    </source>
</evidence>
<dbReference type="OrthoDB" id="1917183at2"/>
<protein>
    <submittedName>
        <fullName evidence="2">Uncharacterized protein</fullName>
    </submittedName>
</protein>
<dbReference type="AlphaFoldDB" id="A8MFP7"/>
<dbReference type="RefSeq" id="WP_012158001.1">
    <property type="nucleotide sequence ID" value="NC_009922.1"/>
</dbReference>
<dbReference type="EMBL" id="CP000853">
    <property type="protein sequence ID" value="ABW17686.1"/>
    <property type="molecule type" value="Genomic_DNA"/>
</dbReference>
<dbReference type="eggNOG" id="ENOG50329H7">
    <property type="taxonomic scope" value="Bacteria"/>
</dbReference>
<reference evidence="3" key="1">
    <citation type="submission" date="2007-10" db="EMBL/GenBank/DDBJ databases">
        <title>Complete genome of Alkaliphilus oremlandii OhILAs.</title>
        <authorList>
            <person name="Copeland A."/>
            <person name="Lucas S."/>
            <person name="Lapidus A."/>
            <person name="Barry K."/>
            <person name="Detter J.C."/>
            <person name="Glavina del Rio T."/>
            <person name="Hammon N."/>
            <person name="Israni S."/>
            <person name="Dalin E."/>
            <person name="Tice H."/>
            <person name="Pitluck S."/>
            <person name="Chain P."/>
            <person name="Malfatti S."/>
            <person name="Shin M."/>
            <person name="Vergez L."/>
            <person name="Schmutz J."/>
            <person name="Larimer F."/>
            <person name="Land M."/>
            <person name="Hauser L."/>
            <person name="Kyrpides N."/>
            <person name="Mikhailova N."/>
            <person name="Stolz J.F."/>
            <person name="Dawson A."/>
            <person name="Fisher E."/>
            <person name="Crable B."/>
            <person name="Perera E."/>
            <person name="Lisak J."/>
            <person name="Ranganathan M."/>
            <person name="Basu P."/>
            <person name="Richardson P."/>
        </authorList>
    </citation>
    <scope>NUCLEOTIDE SEQUENCE [LARGE SCALE GENOMIC DNA]</scope>
    <source>
        <strain evidence="3">OhILAs</strain>
    </source>
</reference>
<dbReference type="KEGG" id="aoe:Clos_0119"/>
<evidence type="ECO:0000313" key="3">
    <source>
        <dbReference type="Proteomes" id="UP000000269"/>
    </source>
</evidence>
<name>A8MFP7_ALKOO</name>
<sequence length="269" mass="31977">MEDLYKNIEMFFEKLPISRNNMALKKAFIEEIDAEYEELKKENTEEESIRILKNEHQFIYEVNKMDGTPGLYLYSKGLTISDVGLVFDPSENEERFERAYQLLKELCDIDLCYQREKEDFKFDPSERLIIFALDRDRNYFGFIGDSGNLGESNIPIAYIRKEGIYGKVANNLKELLELALFYPYWYEFIQLRSSDKEYSLEMLERQWIQETPDFYEKQKELANALGINKNDHSLDILIENLRQKPSFIVSDLADDFHQFKYILGAFEEE</sequence>
<keyword evidence="1" id="KW-0175">Coiled coil</keyword>
<accession>A8MFP7</accession>